<proteinExistence type="predicted"/>
<dbReference type="EMBL" id="JAMTCO010000016">
    <property type="protein sequence ID" value="MCP2273287.1"/>
    <property type="molecule type" value="Genomic_DNA"/>
</dbReference>
<feature type="transmembrane region" description="Helical" evidence="2">
    <location>
        <begin position="154"/>
        <end position="174"/>
    </location>
</feature>
<gene>
    <name evidence="4" type="ORF">LV75_005816</name>
</gene>
<feature type="domain" description="DUF6542" evidence="3">
    <location>
        <begin position="57"/>
        <end position="176"/>
    </location>
</feature>
<protein>
    <recommendedName>
        <fullName evidence="3">DUF6542 domain-containing protein</fullName>
    </recommendedName>
</protein>
<organism evidence="4 5">
    <name type="scientific">Actinokineospora diospyrosa</name>
    <dbReference type="NCBI Taxonomy" id="103728"/>
    <lineage>
        <taxon>Bacteria</taxon>
        <taxon>Bacillati</taxon>
        <taxon>Actinomycetota</taxon>
        <taxon>Actinomycetes</taxon>
        <taxon>Pseudonocardiales</taxon>
        <taxon>Pseudonocardiaceae</taxon>
        <taxon>Actinokineospora</taxon>
    </lineage>
</organism>
<evidence type="ECO:0000256" key="1">
    <source>
        <dbReference type="SAM" id="MobiDB-lite"/>
    </source>
</evidence>
<keyword evidence="2" id="KW-1133">Transmembrane helix</keyword>
<evidence type="ECO:0000313" key="4">
    <source>
        <dbReference type="EMBL" id="MCP2273287.1"/>
    </source>
</evidence>
<sequence>MITSGHAPGYGQVTARRGQDGLTCTGVTATRDRRSDLDDSRADPTWDERPILGRSRGLPWWGAVLLAFGLTALAAVVDLQLQDTLGKIFQGTYIISCVAAICLVRRSNLFGPMVQPPLVFAVTAIAANLALAPSGDGGLKKLLLTIGIPLTSNFPTMALTTGITIALGVVRLFTQRDPNRTAPKPTRTSSSSTSSSSSRSGERSGAGKGRPAARERGSADRAAPRKPRDRGDGS</sequence>
<feature type="compositionally biased region" description="Low complexity" evidence="1">
    <location>
        <begin position="186"/>
        <end position="199"/>
    </location>
</feature>
<evidence type="ECO:0000313" key="5">
    <source>
        <dbReference type="Proteomes" id="UP001205185"/>
    </source>
</evidence>
<feature type="transmembrane region" description="Helical" evidence="2">
    <location>
        <begin position="88"/>
        <end position="105"/>
    </location>
</feature>
<name>A0ABT1IKV6_9PSEU</name>
<keyword evidence="2" id="KW-0472">Membrane</keyword>
<evidence type="ECO:0000259" key="3">
    <source>
        <dbReference type="Pfam" id="PF20177"/>
    </source>
</evidence>
<keyword evidence="5" id="KW-1185">Reference proteome</keyword>
<evidence type="ECO:0000256" key="2">
    <source>
        <dbReference type="SAM" id="Phobius"/>
    </source>
</evidence>
<dbReference type="Pfam" id="PF20177">
    <property type="entry name" value="DUF6542"/>
    <property type="match status" value="1"/>
</dbReference>
<feature type="compositionally biased region" description="Basic and acidic residues" evidence="1">
    <location>
        <begin position="212"/>
        <end position="223"/>
    </location>
</feature>
<feature type="region of interest" description="Disordered" evidence="1">
    <location>
        <begin position="176"/>
        <end position="234"/>
    </location>
</feature>
<reference evidence="4 5" key="1">
    <citation type="submission" date="2022-06" db="EMBL/GenBank/DDBJ databases">
        <title>Genomic Encyclopedia of Archaeal and Bacterial Type Strains, Phase II (KMG-II): from individual species to whole genera.</title>
        <authorList>
            <person name="Goeker M."/>
        </authorList>
    </citation>
    <scope>NUCLEOTIDE SEQUENCE [LARGE SCALE GENOMIC DNA]</scope>
    <source>
        <strain evidence="4 5">DSM 44255</strain>
    </source>
</reference>
<keyword evidence="2" id="KW-0812">Transmembrane</keyword>
<dbReference type="Proteomes" id="UP001205185">
    <property type="component" value="Unassembled WGS sequence"/>
</dbReference>
<accession>A0ABT1IKV6</accession>
<comment type="caution">
    <text evidence="4">The sequence shown here is derived from an EMBL/GenBank/DDBJ whole genome shotgun (WGS) entry which is preliminary data.</text>
</comment>
<feature type="transmembrane region" description="Helical" evidence="2">
    <location>
        <begin position="117"/>
        <end position="134"/>
    </location>
</feature>
<feature type="transmembrane region" description="Helical" evidence="2">
    <location>
        <begin position="58"/>
        <end position="76"/>
    </location>
</feature>
<dbReference type="InterPro" id="IPR046672">
    <property type="entry name" value="DUF6542"/>
</dbReference>